<dbReference type="Proteomes" id="UP001190700">
    <property type="component" value="Unassembled WGS sequence"/>
</dbReference>
<name>A0AAE0KZ91_9CHLO</name>
<proteinExistence type="predicted"/>
<evidence type="ECO:0000313" key="2">
    <source>
        <dbReference type="Proteomes" id="UP001190700"/>
    </source>
</evidence>
<gene>
    <name evidence="1" type="ORF">CYMTET_25096</name>
</gene>
<protein>
    <submittedName>
        <fullName evidence="1">Uncharacterized protein</fullName>
    </submittedName>
</protein>
<dbReference type="EMBL" id="LGRX02013278">
    <property type="protein sequence ID" value="KAK3266268.1"/>
    <property type="molecule type" value="Genomic_DNA"/>
</dbReference>
<organism evidence="1 2">
    <name type="scientific">Cymbomonas tetramitiformis</name>
    <dbReference type="NCBI Taxonomy" id="36881"/>
    <lineage>
        <taxon>Eukaryota</taxon>
        <taxon>Viridiplantae</taxon>
        <taxon>Chlorophyta</taxon>
        <taxon>Pyramimonadophyceae</taxon>
        <taxon>Pyramimonadales</taxon>
        <taxon>Pyramimonadaceae</taxon>
        <taxon>Cymbomonas</taxon>
    </lineage>
</organism>
<accession>A0AAE0KZ91</accession>
<comment type="caution">
    <text evidence="1">The sequence shown here is derived from an EMBL/GenBank/DDBJ whole genome shotgun (WGS) entry which is preliminary data.</text>
</comment>
<keyword evidence="2" id="KW-1185">Reference proteome</keyword>
<reference evidence="1 2" key="1">
    <citation type="journal article" date="2015" name="Genome Biol. Evol.">
        <title>Comparative Genomics of a Bacterivorous Green Alga Reveals Evolutionary Causalities and Consequences of Phago-Mixotrophic Mode of Nutrition.</title>
        <authorList>
            <person name="Burns J.A."/>
            <person name="Paasch A."/>
            <person name="Narechania A."/>
            <person name="Kim E."/>
        </authorList>
    </citation>
    <scope>NUCLEOTIDE SEQUENCE [LARGE SCALE GENOMIC DNA]</scope>
    <source>
        <strain evidence="1 2">PLY_AMNH</strain>
    </source>
</reference>
<dbReference type="AlphaFoldDB" id="A0AAE0KZ91"/>
<evidence type="ECO:0000313" key="1">
    <source>
        <dbReference type="EMBL" id="KAK3266268.1"/>
    </source>
</evidence>
<sequence length="185" mass="20837">MKKVERPNDRVVSSILRKGWQVRPVVKPDRPPHYVVNIRGEPLRALPTIMATQQSRAFREPRLGTVVRCIAKSSKEESREVNLDEKSKAMGYSSEELRKAEGLDDSRLAAVLGLAMDRRAMELLFAVGEASRRALPHSVESPCAEAVPDSPVDPKGCEVQQRAIQVAEWVQYINPMPTLKAWRRL</sequence>